<evidence type="ECO:0000256" key="1">
    <source>
        <dbReference type="ARBA" id="ARBA00000900"/>
    </source>
</evidence>
<proteinExistence type="predicted"/>
<dbReference type="InterPro" id="IPR011016">
    <property type="entry name" value="Znf_RING-CH"/>
</dbReference>
<feature type="domain" description="RING-type" evidence="17">
    <location>
        <begin position="225"/>
        <end position="267"/>
    </location>
</feature>
<reference evidence="18 19" key="1">
    <citation type="journal article" date="2024" name="BMC Genomics">
        <title>De novo assembly and annotation of Popillia japonica's genome with initial clues to its potential as an invasive pest.</title>
        <authorList>
            <person name="Cucini C."/>
            <person name="Boschi S."/>
            <person name="Funari R."/>
            <person name="Cardaioli E."/>
            <person name="Iannotti N."/>
            <person name="Marturano G."/>
            <person name="Paoli F."/>
            <person name="Bruttini M."/>
            <person name="Carapelli A."/>
            <person name="Frati F."/>
            <person name="Nardi F."/>
        </authorList>
    </citation>
    <scope>NUCLEOTIDE SEQUENCE [LARGE SCALE GENOMIC DNA]</scope>
    <source>
        <strain evidence="18">DMR45628</strain>
    </source>
</reference>
<dbReference type="SMART" id="SM00744">
    <property type="entry name" value="RINGv"/>
    <property type="match status" value="1"/>
</dbReference>
<dbReference type="PROSITE" id="PS50089">
    <property type="entry name" value="ZF_RING_2"/>
    <property type="match status" value="1"/>
</dbReference>
<comment type="pathway">
    <text evidence="2">Protein modification; protein ubiquitination.</text>
</comment>
<comment type="caution">
    <text evidence="18">The sequence shown here is derived from an EMBL/GenBank/DDBJ whole genome shotgun (WGS) entry which is preliminary data.</text>
</comment>
<dbReference type="EMBL" id="JASPKY010000023">
    <property type="protein sequence ID" value="KAK9752056.1"/>
    <property type="molecule type" value="Genomic_DNA"/>
</dbReference>
<feature type="compositionally biased region" description="Acidic residues" evidence="15">
    <location>
        <begin position="276"/>
        <end position="288"/>
    </location>
</feature>
<dbReference type="GO" id="GO:0008270">
    <property type="term" value="F:zinc ion binding"/>
    <property type="evidence" value="ECO:0007669"/>
    <property type="project" value="UniProtKB-KW"/>
</dbReference>
<keyword evidence="5 16" id="KW-0812">Transmembrane</keyword>
<feature type="region of interest" description="Disordered" evidence="15">
    <location>
        <begin position="276"/>
        <end position="311"/>
    </location>
</feature>
<keyword evidence="4" id="KW-0808">Transferase</keyword>
<protein>
    <recommendedName>
        <fullName evidence="3">RING-type E3 ubiquitin transferase</fullName>
        <ecNumber evidence="3">2.3.2.27</ecNumber>
    </recommendedName>
</protein>
<dbReference type="GO" id="GO:0012505">
    <property type="term" value="C:endomembrane system"/>
    <property type="evidence" value="ECO:0007669"/>
    <property type="project" value="UniProtKB-SubCell"/>
</dbReference>
<dbReference type="AlphaFoldDB" id="A0AAW1N289"/>
<evidence type="ECO:0000256" key="3">
    <source>
        <dbReference type="ARBA" id="ARBA00012483"/>
    </source>
</evidence>
<evidence type="ECO:0000256" key="12">
    <source>
        <dbReference type="ARBA" id="ARBA00023180"/>
    </source>
</evidence>
<dbReference type="FunFam" id="3.30.40.10:FF:000824">
    <property type="entry name" value="E3 ubiquitin-protein ligase RNF13"/>
    <property type="match status" value="1"/>
</dbReference>
<dbReference type="Pfam" id="PF02225">
    <property type="entry name" value="PA"/>
    <property type="match status" value="1"/>
</dbReference>
<dbReference type="InterPro" id="IPR046450">
    <property type="entry name" value="PA_dom_sf"/>
</dbReference>
<keyword evidence="11 16" id="KW-0472">Membrane</keyword>
<evidence type="ECO:0000313" key="19">
    <source>
        <dbReference type="Proteomes" id="UP001458880"/>
    </source>
</evidence>
<dbReference type="InterPro" id="IPR044744">
    <property type="entry name" value="ZNRF4/RNF13/RNF167_PA"/>
</dbReference>
<evidence type="ECO:0000256" key="4">
    <source>
        <dbReference type="ARBA" id="ARBA00022679"/>
    </source>
</evidence>
<dbReference type="EC" id="2.3.2.27" evidence="3"/>
<dbReference type="FunFam" id="3.50.30.30:FF:000026">
    <property type="entry name" value="E3 ubiquitin-protein ligase RNF13"/>
    <property type="match status" value="1"/>
</dbReference>
<organism evidence="18 19">
    <name type="scientific">Popillia japonica</name>
    <name type="common">Japanese beetle</name>
    <dbReference type="NCBI Taxonomy" id="7064"/>
    <lineage>
        <taxon>Eukaryota</taxon>
        <taxon>Metazoa</taxon>
        <taxon>Ecdysozoa</taxon>
        <taxon>Arthropoda</taxon>
        <taxon>Hexapoda</taxon>
        <taxon>Insecta</taxon>
        <taxon>Pterygota</taxon>
        <taxon>Neoptera</taxon>
        <taxon>Endopterygota</taxon>
        <taxon>Coleoptera</taxon>
        <taxon>Polyphaga</taxon>
        <taxon>Scarabaeiformia</taxon>
        <taxon>Scarabaeidae</taxon>
        <taxon>Rutelinae</taxon>
        <taxon>Popillia</taxon>
    </lineage>
</organism>
<evidence type="ECO:0000256" key="14">
    <source>
        <dbReference type="PROSITE-ProRule" id="PRU00175"/>
    </source>
</evidence>
<keyword evidence="9" id="KW-0862">Zinc</keyword>
<keyword evidence="6" id="KW-0479">Metal-binding</keyword>
<dbReference type="PANTHER" id="PTHR47168:SF1">
    <property type="entry name" value="OS02G0798600 PROTEIN"/>
    <property type="match status" value="1"/>
</dbReference>
<feature type="region of interest" description="Disordered" evidence="15">
    <location>
        <begin position="354"/>
        <end position="378"/>
    </location>
</feature>
<name>A0AAW1N289_POPJA</name>
<dbReference type="Gene3D" id="3.50.30.30">
    <property type="match status" value="1"/>
</dbReference>
<evidence type="ECO:0000256" key="5">
    <source>
        <dbReference type="ARBA" id="ARBA00022692"/>
    </source>
</evidence>
<keyword evidence="10 16" id="KW-1133">Transmembrane helix</keyword>
<keyword evidence="19" id="KW-1185">Reference proteome</keyword>
<feature type="transmembrane region" description="Helical" evidence="16">
    <location>
        <begin position="168"/>
        <end position="192"/>
    </location>
</feature>
<dbReference type="InterPro" id="IPR001841">
    <property type="entry name" value="Znf_RING"/>
</dbReference>
<evidence type="ECO:0000256" key="8">
    <source>
        <dbReference type="ARBA" id="ARBA00022771"/>
    </source>
</evidence>
<dbReference type="GO" id="GO:0061630">
    <property type="term" value="F:ubiquitin protein ligase activity"/>
    <property type="evidence" value="ECO:0007669"/>
    <property type="project" value="UniProtKB-EC"/>
</dbReference>
<dbReference type="SMART" id="SM00184">
    <property type="entry name" value="RING"/>
    <property type="match status" value="1"/>
</dbReference>
<evidence type="ECO:0000259" key="17">
    <source>
        <dbReference type="PROSITE" id="PS50089"/>
    </source>
</evidence>
<dbReference type="Gene3D" id="3.30.40.10">
    <property type="entry name" value="Zinc/RING finger domain, C3HC4 (zinc finger)"/>
    <property type="match status" value="1"/>
</dbReference>
<evidence type="ECO:0000256" key="6">
    <source>
        <dbReference type="ARBA" id="ARBA00022723"/>
    </source>
</evidence>
<keyword evidence="12" id="KW-0325">Glycoprotein</keyword>
<feature type="compositionally biased region" description="Low complexity" evidence="15">
    <location>
        <begin position="355"/>
        <end position="376"/>
    </location>
</feature>
<dbReference type="SUPFAM" id="SSF52025">
    <property type="entry name" value="PA domain"/>
    <property type="match status" value="1"/>
</dbReference>
<evidence type="ECO:0000256" key="7">
    <source>
        <dbReference type="ARBA" id="ARBA00022729"/>
    </source>
</evidence>
<evidence type="ECO:0000256" key="11">
    <source>
        <dbReference type="ARBA" id="ARBA00023136"/>
    </source>
</evidence>
<sequence>MILNFISILCFNLPVYAVGDILLYLYGEPIALDDIKDNPSVFGGEIPYEGLQATLKYAEPPQGCQPLEPPPASNSTTLKWVVLISRNNCSFETKIRNAQSANYDAVIVHNIGSNYIEEMSVKNATGIEIPSVFIGEYDGLTLKQRFATGEPYYIVITPDAPFNINTHLLLPFAIVVAICFIIMIIFLMVKCIKDRRRQRRQRLPTSVLNKMLIHKFQKGDPYDTCAICLDDYIEGENLRVLPCAHAYHSKCIDPWLTNSKRVCPVCKRRVLAGDEELGNTDSDTDDDTTPLVNPNNQNRNNGGGTFGNDAEASVLSTSDRLRNLRQISSLVRLARRFEAYAENHSINGEVTIEVSTSSSDSSDSTTSSNTTTSSDTFQPCVDEAVHVHTRPEHSDGDTETANDVVI</sequence>
<evidence type="ECO:0000256" key="10">
    <source>
        <dbReference type="ARBA" id="ARBA00022989"/>
    </source>
</evidence>
<evidence type="ECO:0000256" key="13">
    <source>
        <dbReference type="ARBA" id="ARBA00046288"/>
    </source>
</evidence>
<dbReference type="InterPro" id="IPR013083">
    <property type="entry name" value="Znf_RING/FYVE/PHD"/>
</dbReference>
<dbReference type="Pfam" id="PF13639">
    <property type="entry name" value="zf-RING_2"/>
    <property type="match status" value="1"/>
</dbReference>
<evidence type="ECO:0000256" key="9">
    <source>
        <dbReference type="ARBA" id="ARBA00022833"/>
    </source>
</evidence>
<keyword evidence="8 14" id="KW-0863">Zinc-finger</keyword>
<accession>A0AAW1N289</accession>
<keyword evidence="7" id="KW-0732">Signal</keyword>
<evidence type="ECO:0000256" key="15">
    <source>
        <dbReference type="SAM" id="MobiDB-lite"/>
    </source>
</evidence>
<dbReference type="GO" id="GO:0005737">
    <property type="term" value="C:cytoplasm"/>
    <property type="evidence" value="ECO:0007669"/>
    <property type="project" value="UniProtKB-ARBA"/>
</dbReference>
<dbReference type="CDD" id="cd02123">
    <property type="entry name" value="PA_C_RZF_like"/>
    <property type="match status" value="1"/>
</dbReference>
<dbReference type="InterPro" id="IPR003137">
    <property type="entry name" value="PA_domain"/>
</dbReference>
<comment type="catalytic activity">
    <reaction evidence="1">
        <text>S-ubiquitinyl-[E2 ubiquitin-conjugating enzyme]-L-cysteine + [acceptor protein]-L-lysine = [E2 ubiquitin-conjugating enzyme]-L-cysteine + N(6)-ubiquitinyl-[acceptor protein]-L-lysine.</text>
        <dbReference type="EC" id="2.3.2.27"/>
    </reaction>
</comment>
<dbReference type="InterPro" id="IPR051653">
    <property type="entry name" value="E3_ligase_sorting_rcpt"/>
</dbReference>
<evidence type="ECO:0000256" key="2">
    <source>
        <dbReference type="ARBA" id="ARBA00004906"/>
    </source>
</evidence>
<evidence type="ECO:0000256" key="16">
    <source>
        <dbReference type="SAM" id="Phobius"/>
    </source>
</evidence>
<dbReference type="SUPFAM" id="SSF57850">
    <property type="entry name" value="RING/U-box"/>
    <property type="match status" value="1"/>
</dbReference>
<gene>
    <name evidence="18" type="ORF">QE152_g4537</name>
</gene>
<evidence type="ECO:0000313" key="18">
    <source>
        <dbReference type="EMBL" id="KAK9752056.1"/>
    </source>
</evidence>
<comment type="subcellular location">
    <subcellularLocation>
        <location evidence="13">Endomembrane system</location>
        <topology evidence="13">Single-pass type I membrane protein</topology>
    </subcellularLocation>
</comment>
<dbReference type="PANTHER" id="PTHR47168">
    <property type="entry name" value="RING ZINC FINGER DOMAIN SUPERFAMILY PROTEIN-RELATED"/>
    <property type="match status" value="1"/>
</dbReference>
<dbReference type="Proteomes" id="UP001458880">
    <property type="component" value="Unassembled WGS sequence"/>
</dbReference>
<dbReference type="CDD" id="cd16796">
    <property type="entry name" value="RING-H2_RNF13"/>
    <property type="match status" value="1"/>
</dbReference>